<dbReference type="InterPro" id="IPR019956">
    <property type="entry name" value="Ubiquitin_dom"/>
</dbReference>
<name>A0A1Y1XN52_9FUNG</name>
<dbReference type="Pfam" id="PF01428">
    <property type="entry name" value="zf-AN1"/>
    <property type="match status" value="1"/>
</dbReference>
<dbReference type="InterPro" id="IPR050158">
    <property type="entry name" value="Ubiquitin_ubiquitin-like"/>
</dbReference>
<dbReference type="InterPro" id="IPR000058">
    <property type="entry name" value="Znf_AN1"/>
</dbReference>
<dbReference type="InterPro" id="IPR000626">
    <property type="entry name" value="Ubiquitin-like_dom"/>
</dbReference>
<dbReference type="AlphaFoldDB" id="A0A1Y1XN52"/>
<protein>
    <submittedName>
        <fullName evidence="7">Putative ubiquitin</fullName>
    </submittedName>
</protein>
<dbReference type="Proteomes" id="UP000193498">
    <property type="component" value="Unassembled WGS sequence"/>
</dbReference>
<comment type="caution">
    <text evidence="7">The sequence shown here is derived from an EMBL/GenBank/DDBJ whole genome shotgun (WGS) entry which is preliminary data.</text>
</comment>
<dbReference type="SMART" id="SM00213">
    <property type="entry name" value="UBQ"/>
    <property type="match status" value="1"/>
</dbReference>
<dbReference type="SUPFAM" id="SSF54236">
    <property type="entry name" value="Ubiquitin-like"/>
    <property type="match status" value="1"/>
</dbReference>
<reference evidence="7 8" key="1">
    <citation type="submission" date="2016-07" db="EMBL/GenBank/DDBJ databases">
        <title>Pervasive Adenine N6-methylation of Active Genes in Fungi.</title>
        <authorList>
            <consortium name="DOE Joint Genome Institute"/>
            <person name="Mondo S.J."/>
            <person name="Dannebaum R.O."/>
            <person name="Kuo R.C."/>
            <person name="Labutti K."/>
            <person name="Haridas S."/>
            <person name="Kuo A."/>
            <person name="Salamov A."/>
            <person name="Ahrendt S.R."/>
            <person name="Lipzen A."/>
            <person name="Sullivan W."/>
            <person name="Andreopoulos W.B."/>
            <person name="Clum A."/>
            <person name="Lindquist E."/>
            <person name="Daum C."/>
            <person name="Ramamoorthy G.K."/>
            <person name="Gryganskyi A."/>
            <person name="Culley D."/>
            <person name="Magnuson J.K."/>
            <person name="James T.Y."/>
            <person name="O'Malley M.A."/>
            <person name="Stajich J.E."/>
            <person name="Spatafora J.W."/>
            <person name="Visel A."/>
            <person name="Grigoriev I.V."/>
        </authorList>
    </citation>
    <scope>NUCLEOTIDE SEQUENCE [LARGE SCALE GENOMIC DNA]</scope>
    <source>
        <strain evidence="7 8">CBS 931.73</strain>
    </source>
</reference>
<evidence type="ECO:0000256" key="1">
    <source>
        <dbReference type="ARBA" id="ARBA00022723"/>
    </source>
</evidence>
<dbReference type="InParanoid" id="A0A1Y1XN52"/>
<sequence length="148" mass="16792">MQIFIRALTGKTITLEVESSDAVDCVKQSIQDIENIAPEQQLLIFAGKQLENGYTIGEYNLQKESTLHLTLRLRGGFPGKKVARCSLTGCYNRVVRFIGECQYCSQKFCSRHRIPEAHACTYLTTCKQMSFDRYADRLLNEKCVASKV</sequence>
<dbReference type="InterPro" id="IPR035896">
    <property type="entry name" value="AN1-like_Znf"/>
</dbReference>
<evidence type="ECO:0000259" key="5">
    <source>
        <dbReference type="PROSITE" id="PS50053"/>
    </source>
</evidence>
<evidence type="ECO:0000256" key="3">
    <source>
        <dbReference type="ARBA" id="ARBA00022833"/>
    </source>
</evidence>
<dbReference type="Gene3D" id="4.10.1110.10">
    <property type="entry name" value="AN1-like Zinc finger"/>
    <property type="match status" value="1"/>
</dbReference>
<dbReference type="SUPFAM" id="SSF118310">
    <property type="entry name" value="AN1-like Zinc finger"/>
    <property type="match status" value="1"/>
</dbReference>
<dbReference type="Gene3D" id="3.10.20.90">
    <property type="entry name" value="Phosphatidylinositol 3-kinase Catalytic Subunit, Chain A, domain 1"/>
    <property type="match status" value="1"/>
</dbReference>
<keyword evidence="3" id="KW-0862">Zinc</keyword>
<dbReference type="Pfam" id="PF00240">
    <property type="entry name" value="ubiquitin"/>
    <property type="match status" value="1"/>
</dbReference>
<dbReference type="PANTHER" id="PTHR10666">
    <property type="entry name" value="UBIQUITIN"/>
    <property type="match status" value="1"/>
</dbReference>
<dbReference type="OrthoDB" id="428577at2759"/>
<evidence type="ECO:0000313" key="8">
    <source>
        <dbReference type="Proteomes" id="UP000193498"/>
    </source>
</evidence>
<feature type="domain" description="AN1-type" evidence="6">
    <location>
        <begin position="79"/>
        <end position="128"/>
    </location>
</feature>
<evidence type="ECO:0000313" key="7">
    <source>
        <dbReference type="EMBL" id="ORX86936.1"/>
    </source>
</evidence>
<gene>
    <name evidence="7" type="ORF">K493DRAFT_237723</name>
</gene>
<organism evidence="7 8">
    <name type="scientific">Basidiobolus meristosporus CBS 931.73</name>
    <dbReference type="NCBI Taxonomy" id="1314790"/>
    <lineage>
        <taxon>Eukaryota</taxon>
        <taxon>Fungi</taxon>
        <taxon>Fungi incertae sedis</taxon>
        <taxon>Zoopagomycota</taxon>
        <taxon>Entomophthoromycotina</taxon>
        <taxon>Basidiobolomycetes</taxon>
        <taxon>Basidiobolales</taxon>
        <taxon>Basidiobolaceae</taxon>
        <taxon>Basidiobolus</taxon>
    </lineage>
</organism>
<evidence type="ECO:0000256" key="2">
    <source>
        <dbReference type="ARBA" id="ARBA00022771"/>
    </source>
</evidence>
<keyword evidence="1" id="KW-0479">Metal-binding</keyword>
<feature type="domain" description="Ubiquitin-like" evidence="5">
    <location>
        <begin position="1"/>
        <end position="76"/>
    </location>
</feature>
<keyword evidence="2 4" id="KW-0863">Zinc-finger</keyword>
<dbReference type="PROSITE" id="PS50053">
    <property type="entry name" value="UBIQUITIN_2"/>
    <property type="match status" value="1"/>
</dbReference>
<dbReference type="FunCoup" id="A0A1Y1XN52">
    <property type="interactions" value="1137"/>
</dbReference>
<dbReference type="PRINTS" id="PR00348">
    <property type="entry name" value="UBIQUITIN"/>
</dbReference>
<dbReference type="SMART" id="SM00154">
    <property type="entry name" value="ZnF_AN1"/>
    <property type="match status" value="1"/>
</dbReference>
<evidence type="ECO:0000259" key="6">
    <source>
        <dbReference type="PROSITE" id="PS51039"/>
    </source>
</evidence>
<dbReference type="EMBL" id="MCFE01000561">
    <property type="protein sequence ID" value="ORX86936.1"/>
    <property type="molecule type" value="Genomic_DNA"/>
</dbReference>
<dbReference type="STRING" id="1314790.A0A1Y1XN52"/>
<evidence type="ECO:0000256" key="4">
    <source>
        <dbReference type="PROSITE-ProRule" id="PRU00449"/>
    </source>
</evidence>
<dbReference type="InterPro" id="IPR029071">
    <property type="entry name" value="Ubiquitin-like_domsf"/>
</dbReference>
<accession>A0A1Y1XN52</accession>
<proteinExistence type="predicted"/>
<dbReference type="GO" id="GO:0008270">
    <property type="term" value="F:zinc ion binding"/>
    <property type="evidence" value="ECO:0007669"/>
    <property type="project" value="UniProtKB-KW"/>
</dbReference>
<dbReference type="PROSITE" id="PS51039">
    <property type="entry name" value="ZF_AN1"/>
    <property type="match status" value="1"/>
</dbReference>
<dbReference type="FunFam" id="3.10.20.90:FF:000160">
    <property type="entry name" value="Polyubiquitin-C"/>
    <property type="match status" value="1"/>
</dbReference>
<keyword evidence="8" id="KW-1185">Reference proteome</keyword>